<feature type="transmembrane region" description="Helical" evidence="4">
    <location>
        <begin position="6"/>
        <end position="24"/>
    </location>
</feature>
<dbReference type="PANTHER" id="PTHR45586">
    <property type="entry name" value="TPR REPEAT-CONTAINING PROTEIN PA4667"/>
    <property type="match status" value="1"/>
</dbReference>
<keyword evidence="2 3" id="KW-0802">TPR repeat</keyword>
<accession>A0A9C9EKP0</accession>
<keyword evidence="1" id="KW-0677">Repeat</keyword>
<dbReference type="InterPro" id="IPR051012">
    <property type="entry name" value="CellSynth/LPSAsmb/PSIAsmb"/>
</dbReference>
<organism evidence="5 6">
    <name type="scientific">candidate division WOR-3 bacterium</name>
    <dbReference type="NCBI Taxonomy" id="2052148"/>
    <lineage>
        <taxon>Bacteria</taxon>
        <taxon>Bacteria division WOR-3</taxon>
    </lineage>
</organism>
<keyword evidence="4" id="KW-0812">Transmembrane</keyword>
<dbReference type="SMART" id="SM00028">
    <property type="entry name" value="TPR"/>
    <property type="match status" value="4"/>
</dbReference>
<name>A0A9C9EKP0_UNCW3</name>
<evidence type="ECO:0000313" key="6">
    <source>
        <dbReference type="Proteomes" id="UP000885826"/>
    </source>
</evidence>
<keyword evidence="4" id="KW-0472">Membrane</keyword>
<dbReference type="AlphaFoldDB" id="A0A9C9EKP0"/>
<evidence type="ECO:0000256" key="2">
    <source>
        <dbReference type="ARBA" id="ARBA00022803"/>
    </source>
</evidence>
<dbReference type="PANTHER" id="PTHR45586:SF1">
    <property type="entry name" value="LIPOPOLYSACCHARIDE ASSEMBLY PROTEIN B"/>
    <property type="match status" value="1"/>
</dbReference>
<evidence type="ECO:0000256" key="4">
    <source>
        <dbReference type="SAM" id="Phobius"/>
    </source>
</evidence>
<evidence type="ECO:0000313" key="5">
    <source>
        <dbReference type="EMBL" id="HEC77536.1"/>
    </source>
</evidence>
<dbReference type="PROSITE" id="PS50293">
    <property type="entry name" value="TPR_REGION"/>
    <property type="match status" value="1"/>
</dbReference>
<dbReference type="SUPFAM" id="SSF48452">
    <property type="entry name" value="TPR-like"/>
    <property type="match status" value="1"/>
</dbReference>
<dbReference type="Gene3D" id="1.25.40.10">
    <property type="entry name" value="Tetratricopeptide repeat domain"/>
    <property type="match status" value="1"/>
</dbReference>
<protein>
    <submittedName>
        <fullName evidence="5">Tetratricopeptide repeat protein</fullName>
    </submittedName>
</protein>
<proteinExistence type="predicted"/>
<sequence>MKLKIYSSGLLLCLLTTAMVYLPFTKSTLHREPRFPADRYFREGMTAFSAGLLSQSEKAFKLSLKYQPHYAPSHYYLAEIYTLQGLREAAKAELIQVMKLDPECAFACYKLGQIFRKEGEYEKAVFFFKKTIALSPGYREAYWDLAQLYLEQGDFVNAERIYQKLKDSESRD</sequence>
<feature type="repeat" description="TPR" evidence="3">
    <location>
        <begin position="105"/>
        <end position="138"/>
    </location>
</feature>
<gene>
    <name evidence="5" type="ORF">ENI34_00150</name>
</gene>
<comment type="caution">
    <text evidence="5">The sequence shown here is derived from an EMBL/GenBank/DDBJ whole genome shotgun (WGS) entry which is preliminary data.</text>
</comment>
<keyword evidence="4" id="KW-1133">Transmembrane helix</keyword>
<dbReference type="Pfam" id="PF13181">
    <property type="entry name" value="TPR_8"/>
    <property type="match status" value="1"/>
</dbReference>
<dbReference type="Proteomes" id="UP000885826">
    <property type="component" value="Unassembled WGS sequence"/>
</dbReference>
<evidence type="ECO:0000256" key="1">
    <source>
        <dbReference type="ARBA" id="ARBA00022737"/>
    </source>
</evidence>
<dbReference type="InterPro" id="IPR019734">
    <property type="entry name" value="TPR_rpt"/>
</dbReference>
<dbReference type="PROSITE" id="PS50005">
    <property type="entry name" value="TPR"/>
    <property type="match status" value="1"/>
</dbReference>
<dbReference type="EMBL" id="DRIG01000002">
    <property type="protein sequence ID" value="HEC77536.1"/>
    <property type="molecule type" value="Genomic_DNA"/>
</dbReference>
<evidence type="ECO:0000256" key="3">
    <source>
        <dbReference type="PROSITE-ProRule" id="PRU00339"/>
    </source>
</evidence>
<dbReference type="InterPro" id="IPR011990">
    <property type="entry name" value="TPR-like_helical_dom_sf"/>
</dbReference>
<reference evidence="5" key="1">
    <citation type="journal article" date="2020" name="mSystems">
        <title>Genome- and Community-Level Interaction Insights into Carbon Utilization and Element Cycling Functions of Hydrothermarchaeota in Hydrothermal Sediment.</title>
        <authorList>
            <person name="Zhou Z."/>
            <person name="Liu Y."/>
            <person name="Xu W."/>
            <person name="Pan J."/>
            <person name="Luo Z.H."/>
            <person name="Li M."/>
        </authorList>
    </citation>
    <scope>NUCLEOTIDE SEQUENCE</scope>
    <source>
        <strain evidence="5">HyVt-388</strain>
    </source>
</reference>
<dbReference type="Pfam" id="PF14559">
    <property type="entry name" value="TPR_19"/>
    <property type="match status" value="1"/>
</dbReference>